<dbReference type="RefSeq" id="WP_092863108.1">
    <property type="nucleotide sequence ID" value="NZ_FOQH01000010.1"/>
</dbReference>
<dbReference type="Proteomes" id="UP000199377">
    <property type="component" value="Unassembled WGS sequence"/>
</dbReference>
<name>A0A1I3LHW6_9RHOB</name>
<accession>A0A1I3LHW6</accession>
<evidence type="ECO:0000313" key="2">
    <source>
        <dbReference type="Proteomes" id="UP000199377"/>
    </source>
</evidence>
<proteinExistence type="predicted"/>
<evidence type="ECO:0000313" key="1">
    <source>
        <dbReference type="EMBL" id="SFI84348.1"/>
    </source>
</evidence>
<protein>
    <submittedName>
        <fullName evidence="1">Phage stabilisation protein</fullName>
    </submittedName>
</protein>
<reference evidence="1 2" key="1">
    <citation type="submission" date="2016-10" db="EMBL/GenBank/DDBJ databases">
        <authorList>
            <person name="de Groot N.N."/>
        </authorList>
    </citation>
    <scope>NUCLEOTIDE SEQUENCE [LARGE SCALE GENOMIC DNA]</scope>
    <source>
        <strain evidence="1 2">CGMCC 1.11030</strain>
    </source>
</reference>
<sequence length="450" mass="48635">MPLLAFARQSAGTEFAEYSGERLLNFFAEPFPDAGTGRLILAPSPGLTAFANLSTGPVRDIYVQAGIAYAASDGSLYRIRSGGAVTNLGAIVDDPTTTITGNGFDVAVAAGGNYYVYNIADETLAEVAPGVFNRTESVTRLDNYIILSERGGQRFAITALADASTIDALDFASAESAPDDVVRVHADHSELWFFGTETVEVFGNTGNADFPFQRLSGGVIERGCAFGGSVASDDNSVFWVGDDRLCYRAQGYTPSVISTPPVSRALQETEGDIYGFTFTWRGHKSYCLRFSDRPAWIYDIATNLWHERATGTEAPRWMALCAARFGSETLIGGRDGTVYTLGGVTDGGTAMLREAISLPLENGGDRFSLHELELSFKTGATDFDDATAVLQISKDGREWGLERERPLGSIGNYLKRVRWHGLGNARQFRARVRITDPIDVAIYGAKVRAG</sequence>
<gene>
    <name evidence="1" type="ORF">SAMN05216258_11038</name>
</gene>
<dbReference type="AlphaFoldDB" id="A0A1I3LHW6"/>
<dbReference type="STRING" id="1114924.SAMN05216258_11038"/>
<dbReference type="EMBL" id="FOQH01000010">
    <property type="protein sequence ID" value="SFI84348.1"/>
    <property type="molecule type" value="Genomic_DNA"/>
</dbReference>
<keyword evidence="2" id="KW-1185">Reference proteome</keyword>
<dbReference type="OrthoDB" id="7842371at2"/>
<organism evidence="1 2">
    <name type="scientific">Albimonas pacifica</name>
    <dbReference type="NCBI Taxonomy" id="1114924"/>
    <lineage>
        <taxon>Bacteria</taxon>
        <taxon>Pseudomonadati</taxon>
        <taxon>Pseudomonadota</taxon>
        <taxon>Alphaproteobacteria</taxon>
        <taxon>Rhodobacterales</taxon>
        <taxon>Paracoccaceae</taxon>
        <taxon>Albimonas</taxon>
    </lineage>
</organism>